<name>A0ABN1LRF4_9ALTE</name>
<protein>
    <submittedName>
        <fullName evidence="1">Uncharacterized protein</fullName>
    </submittedName>
</protein>
<evidence type="ECO:0000313" key="1">
    <source>
        <dbReference type="EMBL" id="GAA0859190.1"/>
    </source>
</evidence>
<proteinExistence type="predicted"/>
<reference evidence="1 2" key="1">
    <citation type="journal article" date="2019" name="Int. J. Syst. Evol. Microbiol.">
        <title>The Global Catalogue of Microorganisms (GCM) 10K type strain sequencing project: providing services to taxonomists for standard genome sequencing and annotation.</title>
        <authorList>
            <consortium name="The Broad Institute Genomics Platform"/>
            <consortium name="The Broad Institute Genome Sequencing Center for Infectious Disease"/>
            <person name="Wu L."/>
            <person name="Ma J."/>
        </authorList>
    </citation>
    <scope>NUCLEOTIDE SEQUENCE [LARGE SCALE GENOMIC DNA]</scope>
    <source>
        <strain evidence="1 2">JCM 15896</strain>
    </source>
</reference>
<dbReference type="Proteomes" id="UP001500359">
    <property type="component" value="Unassembled WGS sequence"/>
</dbReference>
<keyword evidence="2" id="KW-1185">Reference proteome</keyword>
<dbReference type="EMBL" id="BAAAFD010000011">
    <property type="protein sequence ID" value="GAA0859190.1"/>
    <property type="molecule type" value="Genomic_DNA"/>
</dbReference>
<organism evidence="1 2">
    <name type="scientific">Aliiglaciecola litoralis</name>
    <dbReference type="NCBI Taxonomy" id="582857"/>
    <lineage>
        <taxon>Bacteria</taxon>
        <taxon>Pseudomonadati</taxon>
        <taxon>Pseudomonadota</taxon>
        <taxon>Gammaproteobacteria</taxon>
        <taxon>Alteromonadales</taxon>
        <taxon>Alteromonadaceae</taxon>
        <taxon>Aliiglaciecola</taxon>
    </lineage>
</organism>
<gene>
    <name evidence="1" type="ORF">GCM10009114_31690</name>
</gene>
<evidence type="ECO:0000313" key="2">
    <source>
        <dbReference type="Proteomes" id="UP001500359"/>
    </source>
</evidence>
<accession>A0ABN1LRF4</accession>
<sequence length="198" mass="22119">MSKKFTLGFFAVVVVAVLLYVTFSNTPSVSPVTVLPSPISSQSITEPKFSYLDILQNDEFKDGMQKAVMDSDIELAKTLQAKAIEIANAAQLPDAEIQILSDERGLNYMLFLAKRQLFIAAFERRYLALEGIQDIKLIYPEAQNLFARSDALIAQRDQMINDIAKEMAGGNDIGDYLQKAKDQWKLVQSAHQKVKSNP</sequence>
<comment type="caution">
    <text evidence="1">The sequence shown here is derived from an EMBL/GenBank/DDBJ whole genome shotgun (WGS) entry which is preliminary data.</text>
</comment>